<comment type="caution">
    <text evidence="2">The sequence shown here is derived from an EMBL/GenBank/DDBJ whole genome shotgun (WGS) entry which is preliminary data.</text>
</comment>
<keyword evidence="3" id="KW-1185">Reference proteome</keyword>
<evidence type="ECO:0000256" key="1">
    <source>
        <dbReference type="SAM" id="Phobius"/>
    </source>
</evidence>
<keyword evidence="1" id="KW-0472">Membrane</keyword>
<accession>A0AAN7IYH3</accession>
<dbReference type="Proteomes" id="UP001324115">
    <property type="component" value="Unassembled WGS sequence"/>
</dbReference>
<keyword evidence="1" id="KW-0812">Transmembrane</keyword>
<keyword evidence="1" id="KW-1133">Transmembrane helix</keyword>
<dbReference type="AlphaFoldDB" id="A0AAN7IYH3"/>
<organism evidence="2 3">
    <name type="scientific">Quercus rubra</name>
    <name type="common">Northern red oak</name>
    <name type="synonym">Quercus borealis</name>
    <dbReference type="NCBI Taxonomy" id="3512"/>
    <lineage>
        <taxon>Eukaryota</taxon>
        <taxon>Viridiplantae</taxon>
        <taxon>Streptophyta</taxon>
        <taxon>Embryophyta</taxon>
        <taxon>Tracheophyta</taxon>
        <taxon>Spermatophyta</taxon>
        <taxon>Magnoliopsida</taxon>
        <taxon>eudicotyledons</taxon>
        <taxon>Gunneridae</taxon>
        <taxon>Pentapetalae</taxon>
        <taxon>rosids</taxon>
        <taxon>fabids</taxon>
        <taxon>Fagales</taxon>
        <taxon>Fagaceae</taxon>
        <taxon>Quercus</taxon>
    </lineage>
</organism>
<reference evidence="2 3" key="1">
    <citation type="journal article" date="2023" name="G3 (Bethesda)">
        <title>A haplotype-resolved chromosome-scale genome for Quercus rubra L. provides insights into the genetics of adaptive traits for red oak species.</title>
        <authorList>
            <person name="Kapoor B."/>
            <person name="Jenkins J."/>
            <person name="Schmutz J."/>
            <person name="Zhebentyayeva T."/>
            <person name="Kuelheim C."/>
            <person name="Coggeshall M."/>
            <person name="Heim C."/>
            <person name="Lasky J.R."/>
            <person name="Leites L."/>
            <person name="Islam-Faridi N."/>
            <person name="Romero-Severson J."/>
            <person name="DeLeo V.L."/>
            <person name="Lucas S.M."/>
            <person name="Lazic D."/>
            <person name="Gailing O."/>
            <person name="Carlson J."/>
            <person name="Staton M."/>
        </authorList>
    </citation>
    <scope>NUCLEOTIDE SEQUENCE [LARGE SCALE GENOMIC DNA]</scope>
    <source>
        <strain evidence="2">Pseudo-F2</strain>
    </source>
</reference>
<gene>
    <name evidence="2" type="ORF">RGQ29_021174</name>
</gene>
<name>A0AAN7IYH3_QUERU</name>
<protein>
    <submittedName>
        <fullName evidence="2">Uncharacterized protein</fullName>
    </submittedName>
</protein>
<evidence type="ECO:0000313" key="2">
    <source>
        <dbReference type="EMBL" id="KAK4590875.1"/>
    </source>
</evidence>
<proteinExistence type="predicted"/>
<sequence>MGITASTPLGYISATIRLSELAPRTESVLGRLPKNDNPPTIIMSKLLPVFVSLSPMASIFLKKKRRKRAFS</sequence>
<evidence type="ECO:0000313" key="3">
    <source>
        <dbReference type="Proteomes" id="UP001324115"/>
    </source>
</evidence>
<feature type="transmembrane region" description="Helical" evidence="1">
    <location>
        <begin position="41"/>
        <end position="61"/>
    </location>
</feature>
<dbReference type="EMBL" id="JAXUIC010000005">
    <property type="protein sequence ID" value="KAK4590875.1"/>
    <property type="molecule type" value="Genomic_DNA"/>
</dbReference>